<dbReference type="EMBL" id="CP013015">
    <property type="protein sequence ID" value="AMM40714.1"/>
    <property type="molecule type" value="Genomic_DNA"/>
</dbReference>
<dbReference type="InterPro" id="IPR008258">
    <property type="entry name" value="Transglycosylase_SLT_dom_1"/>
</dbReference>
<dbReference type="CDD" id="cd00254">
    <property type="entry name" value="LT-like"/>
    <property type="match status" value="1"/>
</dbReference>
<sequence length="217" mass="24230">MEERKNYITMKPLPKGLLIASAVALAVSTEVILVNSTKTSPENAKPAPQANITKPEILETAYKLAIANAKPYIPETIIKNIVNTAYKTDNPLLLLALITEESHFDIFAKSRQGAAGCAQIVPKVWEKELKKAGLLKGYRDYFDPEKSVLMADYIITRLIKKQGDVKKALMSYQCGNRYKGRKCEKYAEAVLARYGEYVIAAKLLQDNKGKRHVEIAQ</sequence>
<dbReference type="KEGG" id="daw:HS1_000910"/>
<accession>A0A7U4QJX2</accession>
<name>A0A7U4QJX2_DESA2</name>
<evidence type="ECO:0000259" key="1">
    <source>
        <dbReference type="Pfam" id="PF01464"/>
    </source>
</evidence>
<dbReference type="Gene3D" id="1.10.530.10">
    <property type="match status" value="1"/>
</dbReference>
<dbReference type="Pfam" id="PF01464">
    <property type="entry name" value="SLT"/>
    <property type="match status" value="1"/>
</dbReference>
<feature type="domain" description="Transglycosylase SLT" evidence="1">
    <location>
        <begin position="87"/>
        <end position="185"/>
    </location>
</feature>
<dbReference type="AlphaFoldDB" id="A0A7U4QJX2"/>
<dbReference type="OrthoDB" id="9815002at2"/>
<dbReference type="SUPFAM" id="SSF53955">
    <property type="entry name" value="Lysozyme-like"/>
    <property type="match status" value="1"/>
</dbReference>
<organism evidence="2 3">
    <name type="scientific">Desulfofervidus auxilii</name>
    <dbReference type="NCBI Taxonomy" id="1621989"/>
    <lineage>
        <taxon>Bacteria</taxon>
        <taxon>Pseudomonadati</taxon>
        <taxon>Thermodesulfobacteriota</taxon>
        <taxon>Candidatus Desulfofervidia</taxon>
        <taxon>Candidatus Desulfofervidales</taxon>
        <taxon>Candidatus Desulfofervidaceae</taxon>
        <taxon>Candidatus Desulfofervidus</taxon>
    </lineage>
</organism>
<dbReference type="InterPro" id="IPR023346">
    <property type="entry name" value="Lysozyme-like_dom_sf"/>
</dbReference>
<dbReference type="RefSeq" id="WP_066061570.1">
    <property type="nucleotide sequence ID" value="NZ_CP013015.1"/>
</dbReference>
<protein>
    <submittedName>
        <fullName evidence="2">Lytic transglycosylase-like, catalytic domain protein</fullName>
    </submittedName>
</protein>
<gene>
    <name evidence="2" type="ORF">HS1_000910</name>
</gene>
<evidence type="ECO:0000313" key="3">
    <source>
        <dbReference type="Proteomes" id="UP000070560"/>
    </source>
</evidence>
<proteinExistence type="predicted"/>
<evidence type="ECO:0000313" key="2">
    <source>
        <dbReference type="EMBL" id="AMM40714.1"/>
    </source>
</evidence>
<keyword evidence="3" id="KW-1185">Reference proteome</keyword>
<dbReference type="Proteomes" id="UP000070560">
    <property type="component" value="Chromosome"/>
</dbReference>
<reference evidence="2 3" key="1">
    <citation type="submission" date="2015-10" db="EMBL/GenBank/DDBJ databases">
        <title>Candidatus Desulfofervidus auxilii, a hydrogenotrophic sulfate-reducing bacterium involved in the thermophilic anaerobic oxidation of methane.</title>
        <authorList>
            <person name="Krukenberg V."/>
            <person name="Richter M."/>
            <person name="Wegener G."/>
        </authorList>
    </citation>
    <scope>NUCLEOTIDE SEQUENCE [LARGE SCALE GENOMIC DNA]</scope>
    <source>
        <strain evidence="2 3">HS1</strain>
    </source>
</reference>